<proteinExistence type="predicted"/>
<dbReference type="RefSeq" id="WP_015903723.1">
    <property type="nucleotide sequence ID" value="NC_012108.1"/>
</dbReference>
<protein>
    <submittedName>
        <fullName evidence="7">ABC-type transporter, ATP-binding protein (ATPase)</fullName>
        <ecNumber evidence="7">3.6.3.19</ecNumber>
    </submittedName>
</protein>
<dbReference type="InterPro" id="IPR015853">
    <property type="entry name" value="ABC_transpr_FbpC"/>
</dbReference>
<evidence type="ECO:0000256" key="2">
    <source>
        <dbReference type="ARBA" id="ARBA00022475"/>
    </source>
</evidence>
<dbReference type="PROSITE" id="PS50893">
    <property type="entry name" value="ABC_TRANSPORTER_2"/>
    <property type="match status" value="1"/>
</dbReference>
<dbReference type="GO" id="GO:0005524">
    <property type="term" value="F:ATP binding"/>
    <property type="evidence" value="ECO:0007669"/>
    <property type="project" value="UniProtKB-KW"/>
</dbReference>
<evidence type="ECO:0000256" key="5">
    <source>
        <dbReference type="ARBA" id="ARBA00023136"/>
    </source>
</evidence>
<keyword evidence="2" id="KW-1003">Cell membrane</keyword>
<dbReference type="PANTHER" id="PTHR43875">
    <property type="entry name" value="MALTODEXTRIN IMPORT ATP-BINDING PROTEIN MSMX"/>
    <property type="match status" value="1"/>
</dbReference>
<feature type="domain" description="ABC transporter" evidence="6">
    <location>
        <begin position="3"/>
        <end position="233"/>
    </location>
</feature>
<dbReference type="SMART" id="SM00382">
    <property type="entry name" value="AAA"/>
    <property type="match status" value="1"/>
</dbReference>
<evidence type="ECO:0000256" key="4">
    <source>
        <dbReference type="ARBA" id="ARBA00022840"/>
    </source>
</evidence>
<keyword evidence="1" id="KW-0813">Transport</keyword>
<dbReference type="PANTHER" id="PTHR43875:SF4">
    <property type="entry name" value="GLUCOSE IMPORT ATP-BINDING PROTEIN GLCV"/>
    <property type="match status" value="1"/>
</dbReference>
<gene>
    <name evidence="7" type="ordered locus">HRM2_18350</name>
</gene>
<evidence type="ECO:0000256" key="3">
    <source>
        <dbReference type="ARBA" id="ARBA00022741"/>
    </source>
</evidence>
<keyword evidence="4 7" id="KW-0067">ATP-binding</keyword>
<dbReference type="EC" id="3.6.3.19" evidence="7"/>
<dbReference type="InterPro" id="IPR008995">
    <property type="entry name" value="Mo/tungstate-bd_C_term_dom"/>
</dbReference>
<reference evidence="7 8" key="1">
    <citation type="journal article" date="2009" name="Environ. Microbiol.">
        <title>Genome sequence of Desulfobacterium autotrophicum HRM2, a marine sulfate reducer oxidizing organic carbon completely to carbon dioxide.</title>
        <authorList>
            <person name="Strittmatter A.W."/>
            <person name="Liesegang H."/>
            <person name="Rabus R."/>
            <person name="Decker I."/>
            <person name="Amann J."/>
            <person name="Andres S."/>
            <person name="Henne A."/>
            <person name="Fricke W.F."/>
            <person name="Martinez-Arias R."/>
            <person name="Bartels D."/>
            <person name="Goesmann A."/>
            <person name="Krause L."/>
            <person name="Puehler A."/>
            <person name="Klenk H.P."/>
            <person name="Richter M."/>
            <person name="Schuler M."/>
            <person name="Gloeckner F.O."/>
            <person name="Meyerdierks A."/>
            <person name="Gottschalk G."/>
            <person name="Amann R."/>
        </authorList>
    </citation>
    <scope>NUCLEOTIDE SEQUENCE [LARGE SCALE GENOMIC DNA]</scope>
    <source>
        <strain evidence="8">ATCC 43914 / DSM 3382 / HRM2</strain>
    </source>
</reference>
<dbReference type="KEGG" id="dat:HRM2_18350"/>
<dbReference type="OrthoDB" id="9809450at2"/>
<dbReference type="InterPro" id="IPR027417">
    <property type="entry name" value="P-loop_NTPase"/>
</dbReference>
<dbReference type="InterPro" id="IPR003593">
    <property type="entry name" value="AAA+_ATPase"/>
</dbReference>
<dbReference type="CDD" id="cd03259">
    <property type="entry name" value="ABC_Carb_Solutes_like"/>
    <property type="match status" value="1"/>
</dbReference>
<keyword evidence="8" id="KW-1185">Reference proteome</keyword>
<dbReference type="Pfam" id="PF00005">
    <property type="entry name" value="ABC_tran"/>
    <property type="match status" value="1"/>
</dbReference>
<dbReference type="GO" id="GO:0016887">
    <property type="term" value="F:ATP hydrolysis activity"/>
    <property type="evidence" value="ECO:0007669"/>
    <property type="project" value="InterPro"/>
</dbReference>
<keyword evidence="7" id="KW-0378">Hydrolase</keyword>
<name>C0QBS5_DESAH</name>
<dbReference type="AlphaFoldDB" id="C0QBS5"/>
<evidence type="ECO:0000313" key="8">
    <source>
        <dbReference type="Proteomes" id="UP000000442"/>
    </source>
</evidence>
<dbReference type="eggNOG" id="COG3842">
    <property type="taxonomic scope" value="Bacteria"/>
</dbReference>
<dbReference type="GO" id="GO:0055052">
    <property type="term" value="C:ATP-binding cassette (ABC) transporter complex, substrate-binding subunit-containing"/>
    <property type="evidence" value="ECO:0007669"/>
    <property type="project" value="TreeGrafter"/>
</dbReference>
<dbReference type="HOGENOM" id="CLU_000604_1_1_7"/>
<dbReference type="STRING" id="177437.HRM2_18350"/>
<accession>C0QBS5</accession>
<sequence>MGLSLENIHKTVDGEVHLADINLEIESGTRTVVLGRTLSGKTSLLRILAGLDRPTQGTITIDGKDVTGVPVRKRNIAMVYQQFINYPSFTIFDNIASPLKVAGISKDKIKKRVMEVAKILHLTDMLDRMPAELSGGQQQRTAIARALVKEAPLLLMDEPLVNLDYKLREELQSELQDIFRQREAMVVYTTTEPGEALKFGGRIVVMDEGKVLQTGMTTDVYRNPATLKVAEVFSDPPINCLACRVEGNTATLESGLVINLSGHLKDLVPGRYTFGIRSNNLFLGRQTSLDVELKAVAKLAEINGSETFVHVDCAGARLVVQEVGVRSVKIGSQLQVFVNPACFFVFSTAGDLVLAPDAVTHGN</sequence>
<evidence type="ECO:0000259" key="6">
    <source>
        <dbReference type="PROSITE" id="PS50893"/>
    </source>
</evidence>
<dbReference type="FunFam" id="3.40.50.300:FF:000042">
    <property type="entry name" value="Maltose/maltodextrin ABC transporter, ATP-binding protein"/>
    <property type="match status" value="1"/>
</dbReference>
<dbReference type="Gene3D" id="3.40.50.300">
    <property type="entry name" value="P-loop containing nucleotide triphosphate hydrolases"/>
    <property type="match status" value="1"/>
</dbReference>
<dbReference type="InterPro" id="IPR047641">
    <property type="entry name" value="ABC_transpr_MalK/UgpC-like"/>
</dbReference>
<evidence type="ECO:0000313" key="7">
    <source>
        <dbReference type="EMBL" id="ACN14937.1"/>
    </source>
</evidence>
<dbReference type="InterPro" id="IPR003439">
    <property type="entry name" value="ABC_transporter-like_ATP-bd"/>
</dbReference>
<dbReference type="EMBL" id="CP001087">
    <property type="protein sequence ID" value="ACN14937.1"/>
    <property type="molecule type" value="Genomic_DNA"/>
</dbReference>
<keyword evidence="3" id="KW-0547">Nucleotide-binding</keyword>
<evidence type="ECO:0000256" key="1">
    <source>
        <dbReference type="ARBA" id="ARBA00022448"/>
    </source>
</evidence>
<dbReference type="SUPFAM" id="SSF52540">
    <property type="entry name" value="P-loop containing nucleoside triphosphate hydrolases"/>
    <property type="match status" value="1"/>
</dbReference>
<keyword evidence="5" id="KW-0472">Membrane</keyword>
<dbReference type="SUPFAM" id="SSF50331">
    <property type="entry name" value="MOP-like"/>
    <property type="match status" value="1"/>
</dbReference>
<dbReference type="GO" id="GO:0015408">
    <property type="term" value="F:ABC-type ferric iron transporter activity"/>
    <property type="evidence" value="ECO:0007669"/>
    <property type="project" value="InterPro"/>
</dbReference>
<dbReference type="Proteomes" id="UP000000442">
    <property type="component" value="Chromosome"/>
</dbReference>
<organism evidence="7 8">
    <name type="scientific">Desulforapulum autotrophicum (strain ATCC 43914 / DSM 3382 / VKM B-1955 / HRM2)</name>
    <name type="common">Desulfobacterium autotrophicum</name>
    <dbReference type="NCBI Taxonomy" id="177437"/>
    <lineage>
        <taxon>Bacteria</taxon>
        <taxon>Pseudomonadati</taxon>
        <taxon>Thermodesulfobacteriota</taxon>
        <taxon>Desulfobacteria</taxon>
        <taxon>Desulfobacterales</taxon>
        <taxon>Desulfobacteraceae</taxon>
        <taxon>Desulforapulum</taxon>
    </lineage>
</organism>